<dbReference type="AlphaFoldDB" id="A0A5J5DWQ0"/>
<dbReference type="EMBL" id="RZOA01000030">
    <property type="protein sequence ID" value="KAA8821276.1"/>
    <property type="molecule type" value="Genomic_DNA"/>
</dbReference>
<feature type="transmembrane region" description="Helical" evidence="2">
    <location>
        <begin position="28"/>
        <end position="51"/>
    </location>
</feature>
<protein>
    <submittedName>
        <fullName evidence="3">DUF1287 domain-containing protein</fullName>
    </submittedName>
</protein>
<keyword evidence="6" id="KW-1185">Reference proteome</keyword>
<evidence type="ECO:0000313" key="3">
    <source>
        <dbReference type="EMBL" id="KAA8821276.1"/>
    </source>
</evidence>
<keyword evidence="2" id="KW-0812">Transmembrane</keyword>
<dbReference type="EMBL" id="RZNZ01000001">
    <property type="protein sequence ID" value="KAA8822513.1"/>
    <property type="molecule type" value="Genomic_DNA"/>
</dbReference>
<gene>
    <name evidence="3" type="ORF">EM848_11060</name>
    <name evidence="4" type="ORF">EMO90_00520</name>
</gene>
<feature type="region of interest" description="Disordered" evidence="1">
    <location>
        <begin position="66"/>
        <end position="90"/>
    </location>
</feature>
<evidence type="ECO:0000313" key="4">
    <source>
        <dbReference type="EMBL" id="KAA8822513.1"/>
    </source>
</evidence>
<name>A0A5J5DWQ0_9BIFI</name>
<dbReference type="Proteomes" id="UP000374630">
    <property type="component" value="Unassembled WGS sequence"/>
</dbReference>
<evidence type="ECO:0000313" key="6">
    <source>
        <dbReference type="Proteomes" id="UP000374630"/>
    </source>
</evidence>
<keyword evidence="2" id="KW-0472">Membrane</keyword>
<keyword evidence="2" id="KW-1133">Transmembrane helix</keyword>
<dbReference type="OrthoDB" id="114026at2"/>
<dbReference type="Pfam" id="PF06940">
    <property type="entry name" value="DUF1287"/>
    <property type="match status" value="1"/>
</dbReference>
<evidence type="ECO:0000313" key="5">
    <source>
        <dbReference type="Proteomes" id="UP000345527"/>
    </source>
</evidence>
<sequence length="276" mass="29153">MAWKHAKDDGAGHRSASGRDAERGAGRIAAVLVIATLLLLILGGGALAVLGRGGVAALIPRIPKTSGQVAAPQSQPPATTPLAIVKSPTDYNGNGIDDTTDIVIGARKDAEAEPAYDDGYYAGGYPPADRGACTDLVWRAFREAGYDLKAMVDADVAAHPQAYRAVAPKPDPNIDFRRTGVLGVFFSRYGQSLTTDAADHAQWQPGDIVTFETTKHIAVVSDKASSATGTPYLLHNMGAPDRDNDYLDAPLRMTVTGHYRFDASKVPAGVLRAWEG</sequence>
<dbReference type="InterPro" id="IPR009706">
    <property type="entry name" value="DUF1287"/>
</dbReference>
<evidence type="ECO:0000256" key="1">
    <source>
        <dbReference type="SAM" id="MobiDB-lite"/>
    </source>
</evidence>
<comment type="caution">
    <text evidence="3">The sequence shown here is derived from an EMBL/GenBank/DDBJ whole genome shotgun (WGS) entry which is preliminary data.</text>
</comment>
<organism evidence="3 5">
    <name type="scientific">Bifidobacterium vespertilionis</name>
    <dbReference type="NCBI Taxonomy" id="2562524"/>
    <lineage>
        <taxon>Bacteria</taxon>
        <taxon>Bacillati</taxon>
        <taxon>Actinomycetota</taxon>
        <taxon>Actinomycetes</taxon>
        <taxon>Bifidobacteriales</taxon>
        <taxon>Bifidobacteriaceae</taxon>
        <taxon>Bifidobacterium</taxon>
    </lineage>
</organism>
<dbReference type="Proteomes" id="UP000345527">
    <property type="component" value="Unassembled WGS sequence"/>
</dbReference>
<accession>A0A5J5DWQ0</accession>
<proteinExistence type="predicted"/>
<evidence type="ECO:0000256" key="2">
    <source>
        <dbReference type="SAM" id="Phobius"/>
    </source>
</evidence>
<dbReference type="RefSeq" id="WP_150354987.1">
    <property type="nucleotide sequence ID" value="NZ_RZNZ01000001.1"/>
</dbReference>
<reference evidence="5 6" key="1">
    <citation type="journal article" date="2019" name="Syst. Appl. Microbiol.">
        <title>Characterization of Bifidobacterium species in feaces of the Egyptian fruit bat: Description of B. vespertilionis sp. nov. and B. rousetti sp. nov.</title>
        <authorList>
            <person name="Modesto M."/>
            <person name="Satti M."/>
            <person name="Watanabe K."/>
            <person name="Puglisi E."/>
            <person name="Morelli L."/>
            <person name="Huang C.-H."/>
            <person name="Liou J.-S."/>
            <person name="Miyashita M."/>
            <person name="Tamura T."/>
            <person name="Saito S."/>
            <person name="Mori K."/>
            <person name="Huang L."/>
            <person name="Sciavilla P."/>
            <person name="Sandri C."/>
            <person name="Spiezio C."/>
            <person name="Vitali F."/>
            <person name="Cavalieri D."/>
            <person name="Perpetuini G."/>
            <person name="Tofalo R."/>
            <person name="Bonetti A."/>
            <person name="Arita M."/>
            <person name="Mattarelli P."/>
        </authorList>
    </citation>
    <scope>NUCLEOTIDE SEQUENCE [LARGE SCALE GENOMIC DNA]</scope>
    <source>
        <strain evidence="4 6">RST16</strain>
        <strain evidence="3 5">RST8</strain>
    </source>
</reference>
<feature type="region of interest" description="Disordered" evidence="1">
    <location>
        <begin position="1"/>
        <end position="20"/>
    </location>
</feature>